<feature type="transmembrane region" description="Helical" evidence="7">
    <location>
        <begin position="169"/>
        <end position="190"/>
    </location>
</feature>
<gene>
    <name evidence="9" type="ORF">W911_10810</name>
</gene>
<keyword evidence="9" id="KW-0808">Transferase</keyword>
<evidence type="ECO:0000256" key="3">
    <source>
        <dbReference type="ARBA" id="ARBA00022692"/>
    </source>
</evidence>
<dbReference type="InterPro" id="IPR011701">
    <property type="entry name" value="MFS"/>
</dbReference>
<keyword evidence="5 7" id="KW-0472">Membrane</keyword>
<dbReference type="CDD" id="cd06173">
    <property type="entry name" value="MFS_MefA_like"/>
    <property type="match status" value="1"/>
</dbReference>
<sequence>MVKALITSRRFAPLFWCQFLSALNDNFVKNALVILILFTVGSEEGGPLVALAGAVLVAPFFILSGIAGELADRHDKAVVAEKLKRAEIPVAVVAAAGFLMQSIPLLFVALGLYGVIAALFGPIKYGILPALLQPRELPAGNAFVESATFTAILIGTIGGGLAASNAGGVWLLAGLVVGLAALCWFAASLIPKMGAAAPGLAIDFNPVTSTAALIRQLRAERRLWVGALIVSWFWLVGMVALALLPVLLKDTMGGNENVVILALVVFTLGIAVGSALAARASKTRPNLALVPIGALLMGLFLLDLALTTSGIAPRAEVLTVAALLKTVSGWRVLVDLFGLAVAGGLFIVPSFAAVQLWAPQAEKARVIAACNVIAAVFMTAGSLGAAVAQWNGAGLVLLLTVLGFANFLAMAFILRAWGKEGAQDVGAFLFKTFMGLEVKGYENLPPEGTRAIIAPNHVSLLDAPLMHAILPSHAAFAIDTGWSEKGWLRPLLKFVKTHAIDPARPLGTRHLIHAVKDGETIVIFPEGRLTVTGGLMKVYDGTAMIADKADAVIVPVRIDGPERSHFGYLNRFQARKTMFPKTTVTILPPVRLPVPEGLKGKARRQAAGMALQDLMVDAAVKTANLDQTLFSALVEAKAMRDTGKLAIEDPLGTKLSYGKLILGAQVLGAKLAGLAPAGASVGVMLPNSAGVAVTFFALQTIGRVPAMLNFTAGPQNVAAACTAVKAEVVLTSRVFVEKAHLEPVIERLKEEGRRIVYLEDVRATIGLGDKLRGIFRGKRPQVERDANDPAVILFTSGSEGLPKGVVLSHRNMLANAMQSLTRVVVNGEDKVFNVLPVFHSFGLTAGLVMPLVAGVPVYLYPTPLHYRIVPELVYGSNATILFGTDTFLNGYARTAHPYDFARVRLILAGAEAVKERTRHIYMEKFGVRILEGYGVTETAPVLAINTPLANKSGSVGRLSPLMEARLEPVPGIEEGGRLYVRGPNVMLGYMRAENPGVLEPPDDGWHDTGDIVAIDAQGFLTIKGRAKRFAKIAGEMVSLAAVEALAAELWPAATSVVVALPDARKGERLVLMTTEGAATRDGFGRFARGKGASELMVPADVLAVSSVPLLGSGKPDYVAALALAKEKMSGPRKPEALVPEPALAVPGTSRPA</sequence>
<dbReference type="InterPro" id="IPR036259">
    <property type="entry name" value="MFS_trans_sf"/>
</dbReference>
<feature type="transmembrane region" description="Helical" evidence="7">
    <location>
        <begin position="366"/>
        <end position="387"/>
    </location>
</feature>
<reference evidence="9 10" key="1">
    <citation type="journal article" date="2014" name="Genome Announc.">
        <title>Complete Genome Sequence of Hyphomicrobium nitrativorans Strain NL23, a Denitrifying Bacterium Isolated from Biofilm of a Methanol-Fed Denitrification System Treating Seawater at the Montreal Biodome.</title>
        <authorList>
            <person name="Martineau C."/>
            <person name="Villeneuve C."/>
            <person name="Mauffrey F."/>
            <person name="Villemur R."/>
        </authorList>
    </citation>
    <scope>NUCLEOTIDE SEQUENCE [LARGE SCALE GENOMIC DNA]</scope>
    <source>
        <strain evidence="9">NL23</strain>
    </source>
</reference>
<feature type="transmembrane region" description="Helical" evidence="7">
    <location>
        <begin position="289"/>
        <end position="312"/>
    </location>
</feature>
<dbReference type="Gene3D" id="3.30.300.30">
    <property type="match status" value="1"/>
</dbReference>
<dbReference type="Pfam" id="PF07690">
    <property type="entry name" value="MFS_1"/>
    <property type="match status" value="1"/>
</dbReference>
<dbReference type="InterPro" id="IPR042099">
    <property type="entry name" value="ANL_N_sf"/>
</dbReference>
<dbReference type="InterPro" id="IPR045851">
    <property type="entry name" value="AMP-bd_C_sf"/>
</dbReference>
<dbReference type="AlphaFoldDB" id="V5SE54"/>
<dbReference type="GO" id="GO:0008922">
    <property type="term" value="F:long-chain fatty acid [acyl-carrier-protein] ligase activity"/>
    <property type="evidence" value="ECO:0007669"/>
    <property type="project" value="UniProtKB-EC"/>
</dbReference>
<dbReference type="SUPFAM" id="SSF69593">
    <property type="entry name" value="Glycerol-3-phosphate (1)-acyltransferase"/>
    <property type="match status" value="1"/>
</dbReference>
<dbReference type="RefSeq" id="WP_023787514.1">
    <property type="nucleotide sequence ID" value="NC_022997.1"/>
</dbReference>
<feature type="transmembrane region" description="Helical" evidence="7">
    <location>
        <begin position="143"/>
        <end position="163"/>
    </location>
</feature>
<evidence type="ECO:0000256" key="6">
    <source>
        <dbReference type="SAM" id="MobiDB-lite"/>
    </source>
</evidence>
<keyword evidence="3 7" id="KW-0812">Transmembrane</keyword>
<dbReference type="HOGENOM" id="CLU_008489_0_0_5"/>
<keyword evidence="4 7" id="KW-1133">Transmembrane helix</keyword>
<keyword evidence="10" id="KW-1185">Reference proteome</keyword>
<dbReference type="STRING" id="1029756.W911_10810"/>
<evidence type="ECO:0000256" key="7">
    <source>
        <dbReference type="SAM" id="Phobius"/>
    </source>
</evidence>
<evidence type="ECO:0000313" key="9">
    <source>
        <dbReference type="EMBL" id="AHB48777.1"/>
    </source>
</evidence>
<dbReference type="PANTHER" id="PTHR43201">
    <property type="entry name" value="ACYL-COA SYNTHETASE"/>
    <property type="match status" value="1"/>
</dbReference>
<dbReference type="Pfam" id="PF01553">
    <property type="entry name" value="Acyltransferase"/>
    <property type="match status" value="1"/>
</dbReference>
<dbReference type="InterPro" id="IPR020845">
    <property type="entry name" value="AMP-binding_CS"/>
</dbReference>
<dbReference type="EC" id="6.2.1.20" evidence="9"/>
<evidence type="ECO:0000259" key="8">
    <source>
        <dbReference type="SMART" id="SM00563"/>
    </source>
</evidence>
<accession>V5SE54</accession>
<dbReference type="PANTHER" id="PTHR43201:SF5">
    <property type="entry name" value="MEDIUM-CHAIN ACYL-COA LIGASE ACSF2, MITOCHONDRIAL"/>
    <property type="match status" value="1"/>
</dbReference>
<dbReference type="GO" id="GO:0006631">
    <property type="term" value="P:fatty acid metabolic process"/>
    <property type="evidence" value="ECO:0007669"/>
    <property type="project" value="TreeGrafter"/>
</dbReference>
<evidence type="ECO:0000256" key="5">
    <source>
        <dbReference type="ARBA" id="ARBA00023136"/>
    </source>
</evidence>
<feature type="transmembrane region" description="Helical" evidence="7">
    <location>
        <begin position="393"/>
        <end position="414"/>
    </location>
</feature>
<feature type="transmembrane region" description="Helical" evidence="7">
    <location>
        <begin position="332"/>
        <end position="354"/>
    </location>
</feature>
<dbReference type="Pfam" id="PF00501">
    <property type="entry name" value="AMP-binding"/>
    <property type="match status" value="1"/>
</dbReference>
<feature type="transmembrane region" description="Helical" evidence="7">
    <location>
        <begin position="258"/>
        <end position="277"/>
    </location>
</feature>
<dbReference type="KEGG" id="hni:W911_10810"/>
<evidence type="ECO:0000256" key="1">
    <source>
        <dbReference type="ARBA" id="ARBA00006432"/>
    </source>
</evidence>
<dbReference type="PROSITE" id="PS00455">
    <property type="entry name" value="AMP_BINDING"/>
    <property type="match status" value="1"/>
</dbReference>
<dbReference type="Proteomes" id="UP000018542">
    <property type="component" value="Chromosome"/>
</dbReference>
<dbReference type="GO" id="GO:0022857">
    <property type="term" value="F:transmembrane transporter activity"/>
    <property type="evidence" value="ECO:0007669"/>
    <property type="project" value="InterPro"/>
</dbReference>
<dbReference type="Gene3D" id="1.20.1250.20">
    <property type="entry name" value="MFS general substrate transporter like domains"/>
    <property type="match status" value="1"/>
</dbReference>
<organism evidence="9 10">
    <name type="scientific">Hyphomicrobium nitrativorans NL23</name>
    <dbReference type="NCBI Taxonomy" id="1029756"/>
    <lineage>
        <taxon>Bacteria</taxon>
        <taxon>Pseudomonadati</taxon>
        <taxon>Pseudomonadota</taxon>
        <taxon>Alphaproteobacteria</taxon>
        <taxon>Hyphomicrobiales</taxon>
        <taxon>Hyphomicrobiaceae</taxon>
        <taxon>Hyphomicrobium</taxon>
    </lineage>
</organism>
<keyword evidence="9" id="KW-0012">Acyltransferase</keyword>
<dbReference type="InterPro" id="IPR002123">
    <property type="entry name" value="Plipid/glycerol_acylTrfase"/>
</dbReference>
<dbReference type="SUPFAM" id="SSF103473">
    <property type="entry name" value="MFS general substrate transporter"/>
    <property type="match status" value="1"/>
</dbReference>
<feature type="transmembrane region" description="Helical" evidence="7">
    <location>
        <begin position="223"/>
        <end position="246"/>
    </location>
</feature>
<dbReference type="SUPFAM" id="SSF56801">
    <property type="entry name" value="Acetyl-CoA synthetase-like"/>
    <property type="match status" value="1"/>
</dbReference>
<evidence type="ECO:0000256" key="2">
    <source>
        <dbReference type="ARBA" id="ARBA00022598"/>
    </source>
</evidence>
<dbReference type="Gene3D" id="3.40.50.12780">
    <property type="entry name" value="N-terminal domain of ligase-like"/>
    <property type="match status" value="1"/>
</dbReference>
<keyword evidence="2 9" id="KW-0436">Ligase</keyword>
<feature type="region of interest" description="Disordered" evidence="6">
    <location>
        <begin position="1129"/>
        <end position="1152"/>
    </location>
</feature>
<proteinExistence type="inferred from homology"/>
<dbReference type="GO" id="GO:0016746">
    <property type="term" value="F:acyltransferase activity"/>
    <property type="evidence" value="ECO:0007669"/>
    <property type="project" value="UniProtKB-KW"/>
</dbReference>
<dbReference type="InterPro" id="IPR000873">
    <property type="entry name" value="AMP-dep_synth/lig_dom"/>
</dbReference>
<dbReference type="NCBIfam" id="NF005291">
    <property type="entry name" value="PRK06814.1"/>
    <property type="match status" value="1"/>
</dbReference>
<name>V5SE54_9HYPH</name>
<dbReference type="PATRIC" id="fig|1029756.8.peg.2249"/>
<feature type="transmembrane region" description="Helical" evidence="7">
    <location>
        <begin position="113"/>
        <end position="131"/>
    </location>
</feature>
<dbReference type="GO" id="GO:0031956">
    <property type="term" value="F:medium-chain fatty acid-CoA ligase activity"/>
    <property type="evidence" value="ECO:0007669"/>
    <property type="project" value="TreeGrafter"/>
</dbReference>
<dbReference type="OrthoDB" id="9803968at2"/>
<feature type="domain" description="Phospholipid/glycerol acyltransferase" evidence="8">
    <location>
        <begin position="451"/>
        <end position="561"/>
    </location>
</feature>
<dbReference type="EMBL" id="CP006912">
    <property type="protein sequence ID" value="AHB48777.1"/>
    <property type="molecule type" value="Genomic_DNA"/>
</dbReference>
<evidence type="ECO:0000313" key="10">
    <source>
        <dbReference type="Proteomes" id="UP000018542"/>
    </source>
</evidence>
<feature type="transmembrane region" description="Helical" evidence="7">
    <location>
        <begin position="837"/>
        <end position="860"/>
    </location>
</feature>
<protein>
    <submittedName>
        <fullName evidence="9">Acylglycerophosphoethanolamine acyltransferase</fullName>
        <ecNumber evidence="9">6.2.1.20</ecNumber>
    </submittedName>
</protein>
<dbReference type="CDD" id="cd07989">
    <property type="entry name" value="LPLAT_AGPAT-like"/>
    <property type="match status" value="1"/>
</dbReference>
<feature type="transmembrane region" description="Helical" evidence="7">
    <location>
        <begin position="48"/>
        <end position="67"/>
    </location>
</feature>
<comment type="similarity">
    <text evidence="1">Belongs to the ATP-dependent AMP-binding enzyme family.</text>
</comment>
<dbReference type="SMART" id="SM00563">
    <property type="entry name" value="PlsC"/>
    <property type="match status" value="1"/>
</dbReference>
<evidence type="ECO:0000256" key="4">
    <source>
        <dbReference type="ARBA" id="ARBA00022989"/>
    </source>
</evidence>